<evidence type="ECO:0000256" key="1">
    <source>
        <dbReference type="SAM" id="MobiDB-lite"/>
    </source>
</evidence>
<organism evidence="2 3">
    <name type="scientific">Melipona bicolor</name>
    <dbReference type="NCBI Taxonomy" id="60889"/>
    <lineage>
        <taxon>Eukaryota</taxon>
        <taxon>Metazoa</taxon>
        <taxon>Ecdysozoa</taxon>
        <taxon>Arthropoda</taxon>
        <taxon>Hexapoda</taxon>
        <taxon>Insecta</taxon>
        <taxon>Pterygota</taxon>
        <taxon>Neoptera</taxon>
        <taxon>Endopterygota</taxon>
        <taxon>Hymenoptera</taxon>
        <taxon>Apocrita</taxon>
        <taxon>Aculeata</taxon>
        <taxon>Apoidea</taxon>
        <taxon>Anthophila</taxon>
        <taxon>Apidae</taxon>
        <taxon>Melipona</taxon>
    </lineage>
</organism>
<protein>
    <submittedName>
        <fullName evidence="2">Uncharacterized protein</fullName>
    </submittedName>
</protein>
<evidence type="ECO:0000313" key="2">
    <source>
        <dbReference type="EMBL" id="KAK1123348.1"/>
    </source>
</evidence>
<comment type="caution">
    <text evidence="2">The sequence shown here is derived from an EMBL/GenBank/DDBJ whole genome shotgun (WGS) entry which is preliminary data.</text>
</comment>
<reference evidence="2" key="1">
    <citation type="submission" date="2021-10" db="EMBL/GenBank/DDBJ databases">
        <title>Melipona bicolor Genome sequencing and assembly.</title>
        <authorList>
            <person name="Araujo N.S."/>
            <person name="Arias M.C."/>
        </authorList>
    </citation>
    <scope>NUCLEOTIDE SEQUENCE</scope>
    <source>
        <strain evidence="2">USP_2M_L1-L4_2017</strain>
        <tissue evidence="2">Whole body</tissue>
    </source>
</reference>
<name>A0AA40FQ73_9HYME</name>
<proteinExistence type="predicted"/>
<accession>A0AA40FQ73</accession>
<sequence length="61" mass="6469">MKHFQIGGLEGATQGSLVTSFTRYHSPSVQESFRDTMPTSLGAGPSGQITGLRAFSRPTSP</sequence>
<dbReference type="AlphaFoldDB" id="A0AA40FQ73"/>
<feature type="region of interest" description="Disordered" evidence="1">
    <location>
        <begin position="29"/>
        <end position="61"/>
    </location>
</feature>
<gene>
    <name evidence="2" type="ORF">K0M31_008966</name>
</gene>
<evidence type="ECO:0000313" key="3">
    <source>
        <dbReference type="Proteomes" id="UP001177670"/>
    </source>
</evidence>
<dbReference type="Proteomes" id="UP001177670">
    <property type="component" value="Unassembled WGS sequence"/>
</dbReference>
<keyword evidence="3" id="KW-1185">Reference proteome</keyword>
<dbReference type="EMBL" id="JAHYIQ010000021">
    <property type="protein sequence ID" value="KAK1123348.1"/>
    <property type="molecule type" value="Genomic_DNA"/>
</dbReference>